<dbReference type="Proteomes" id="UP000465221">
    <property type="component" value="Unassembled WGS sequence"/>
</dbReference>
<name>A0A8H3XRL7_9EURO</name>
<organism evidence="1 3">
    <name type="scientific">Aspergillus udagawae</name>
    <dbReference type="NCBI Taxonomy" id="91492"/>
    <lineage>
        <taxon>Eukaryota</taxon>
        <taxon>Fungi</taxon>
        <taxon>Dikarya</taxon>
        <taxon>Ascomycota</taxon>
        <taxon>Pezizomycotina</taxon>
        <taxon>Eurotiomycetes</taxon>
        <taxon>Eurotiomycetidae</taxon>
        <taxon>Eurotiales</taxon>
        <taxon>Aspergillaceae</taxon>
        <taxon>Aspergillus</taxon>
        <taxon>Aspergillus subgen. Fumigati</taxon>
    </lineage>
</organism>
<dbReference type="EMBL" id="BBXM02000003">
    <property type="protein sequence ID" value="GIC88968.1"/>
    <property type="molecule type" value="Genomic_DNA"/>
</dbReference>
<dbReference type="EMBL" id="BLKC01000206">
    <property type="protein sequence ID" value="GFF59214.1"/>
    <property type="molecule type" value="Genomic_DNA"/>
</dbReference>
<sequence length="196" mass="21841">MDASGAAGAELFRKHTEWLRAFGPGSVVQEPSWGMVAYNIPVRSMKLIPETMADVVRELLAQNNWGEGAAIQYLGWLTWPGPRAEAAILLEFTSPVVAKRAIITGVVWGKQIHHAVRIRRERRTKLCRKCEKPGQIQSHCSNDNVVTVPLVPDLGASIDKGKNDTGQMSQLRWRTPPIVRLRSEEGSYDRGETSTR</sequence>
<protein>
    <submittedName>
        <fullName evidence="1">Phenol 2-monooxygenase</fullName>
    </submittedName>
</protein>
<reference evidence="2" key="3">
    <citation type="submission" date="2021-01" db="EMBL/GenBank/DDBJ databases">
        <title>Pan-genome distribution and transcriptional activeness of fungal secondary metabolism genes in Aspergillus section Fumigati.</title>
        <authorList>
            <person name="Takahashi H."/>
            <person name="Umemura M."/>
            <person name="Ninomiya A."/>
            <person name="Kusuya Y."/>
            <person name="Urayama S."/>
            <person name="Shimizu M."/>
            <person name="Watanabe A."/>
            <person name="Kamei K."/>
            <person name="Yaguchi T."/>
            <person name="Hagiwara D."/>
        </authorList>
    </citation>
    <scope>NUCLEOTIDE SEQUENCE</scope>
    <source>
        <strain evidence="2">IFM 46973</strain>
    </source>
</reference>
<keyword evidence="1" id="KW-0560">Oxidoreductase</keyword>
<accession>A0A8H3XRL7</accession>
<dbReference type="Proteomes" id="UP000036893">
    <property type="component" value="Unassembled WGS sequence"/>
</dbReference>
<dbReference type="RefSeq" id="XP_043146234.1">
    <property type="nucleotide sequence ID" value="XM_043290299.1"/>
</dbReference>
<proteinExistence type="predicted"/>
<reference evidence="2" key="1">
    <citation type="journal article" date="2015" name="Genome Announc.">
        <title>Draft Genome Sequence of the Pathogenic Filamentous Fungus Aspergillus udagawae Strain IFM 46973T.</title>
        <authorList>
            <person name="Kusuya Y."/>
            <person name="Takahashi-Nakaguchi A."/>
            <person name="Takahashi H."/>
            <person name="Yaguchi T."/>
        </authorList>
    </citation>
    <scope>NUCLEOTIDE SEQUENCE</scope>
    <source>
        <strain evidence="2">IFM 46973</strain>
    </source>
</reference>
<evidence type="ECO:0000313" key="1">
    <source>
        <dbReference type="EMBL" id="GFF59214.1"/>
    </source>
</evidence>
<dbReference type="GO" id="GO:0004497">
    <property type="term" value="F:monooxygenase activity"/>
    <property type="evidence" value="ECO:0007669"/>
    <property type="project" value="UniProtKB-KW"/>
</dbReference>
<dbReference type="GeneID" id="66992846"/>
<gene>
    <name evidence="2" type="ORF">Aud_005370</name>
    <name evidence="1" type="ORF">IFM46972_11322</name>
</gene>
<evidence type="ECO:0000313" key="2">
    <source>
        <dbReference type="EMBL" id="GIC88968.1"/>
    </source>
</evidence>
<comment type="caution">
    <text evidence="1">The sequence shown here is derived from an EMBL/GenBank/DDBJ whole genome shotgun (WGS) entry which is preliminary data.</text>
</comment>
<evidence type="ECO:0000313" key="3">
    <source>
        <dbReference type="Proteomes" id="UP000465221"/>
    </source>
</evidence>
<dbReference type="AlphaFoldDB" id="A0A8H3XRL7"/>
<reference evidence="1 3" key="2">
    <citation type="submission" date="2020-01" db="EMBL/GenBank/DDBJ databases">
        <title>Draft genome sequence of Aspergillus udagawae IFM 46972.</title>
        <authorList>
            <person name="Takahashi H."/>
            <person name="Yaguchi T."/>
        </authorList>
    </citation>
    <scope>NUCLEOTIDE SEQUENCE [LARGE SCALE GENOMIC DNA]</scope>
    <source>
        <strain evidence="1 3">IFM 46972</strain>
    </source>
</reference>
<keyword evidence="1" id="KW-0503">Monooxygenase</keyword>